<feature type="coiled-coil region" evidence="1">
    <location>
        <begin position="384"/>
        <end position="450"/>
    </location>
</feature>
<organism evidence="4 5">
    <name type="scientific">Litomosoides sigmodontis</name>
    <name type="common">Filarial nematode worm</name>
    <dbReference type="NCBI Taxonomy" id="42156"/>
    <lineage>
        <taxon>Eukaryota</taxon>
        <taxon>Metazoa</taxon>
        <taxon>Ecdysozoa</taxon>
        <taxon>Nematoda</taxon>
        <taxon>Chromadorea</taxon>
        <taxon>Rhabditida</taxon>
        <taxon>Spirurina</taxon>
        <taxon>Spiruromorpha</taxon>
        <taxon>Filarioidea</taxon>
        <taxon>Onchocercidae</taxon>
        <taxon>Litomosoides</taxon>
    </lineage>
</organism>
<evidence type="ECO:0000313" key="4">
    <source>
        <dbReference type="EMBL" id="VDK83578.1"/>
    </source>
</evidence>
<dbReference type="GO" id="GO:0099518">
    <property type="term" value="P:vesicle cytoskeletal trafficking"/>
    <property type="evidence" value="ECO:0007669"/>
    <property type="project" value="TreeGrafter"/>
</dbReference>
<accession>A0A3P6UVP1</accession>
<evidence type="ECO:0000256" key="3">
    <source>
        <dbReference type="SAM" id="Phobius"/>
    </source>
</evidence>
<keyword evidence="3" id="KW-1133">Transmembrane helix</keyword>
<keyword evidence="1" id="KW-0175">Coiled coil</keyword>
<feature type="coiled-coil region" evidence="1">
    <location>
        <begin position="624"/>
        <end position="710"/>
    </location>
</feature>
<dbReference type="STRING" id="42156.A0A3P6UVP1"/>
<protein>
    <submittedName>
        <fullName evidence="4">Uncharacterized protein</fullName>
    </submittedName>
</protein>
<evidence type="ECO:0000256" key="1">
    <source>
        <dbReference type="SAM" id="Coils"/>
    </source>
</evidence>
<proteinExistence type="predicted"/>
<feature type="coiled-coil region" evidence="1">
    <location>
        <begin position="1009"/>
        <end position="1043"/>
    </location>
</feature>
<dbReference type="PANTHER" id="PTHR18911">
    <property type="entry name" value="CTCL TUMOR ANTIGEN HD-CL-01"/>
    <property type="match status" value="1"/>
</dbReference>
<keyword evidence="5" id="KW-1185">Reference proteome</keyword>
<dbReference type="EMBL" id="UYRX01000539">
    <property type="protein sequence ID" value="VDK83578.1"/>
    <property type="molecule type" value="Genomic_DNA"/>
</dbReference>
<keyword evidence="3" id="KW-0812">Transmembrane</keyword>
<dbReference type="InterPro" id="IPR038830">
    <property type="entry name" value="CCDC186"/>
</dbReference>
<dbReference type="OMA" id="KYGNGVM"/>
<dbReference type="PANTHER" id="PTHR18911:SF5">
    <property type="entry name" value="COILED-COIL DOMAIN-CONTAINING PROTEIN 186"/>
    <property type="match status" value="1"/>
</dbReference>
<dbReference type="Proteomes" id="UP000277928">
    <property type="component" value="Unassembled WGS sequence"/>
</dbReference>
<sequence>MSMRSMDSRLEVLRNGQDVANKSLLYSAGSIQQPQQQLPNDVDNESNKSDSWVELANPSSRASMVSINGGDNGSVIMVDNDGVVMSTENTPVVVGGGSGSPFSRLSPVSGRSAPFELVIDAGQVHGGNPMGVQYYNRHGPGRCTVTATGITGLAQGTKRTAEWLEDYNSRPEVQRGGPQAPSPVETEMSTPPNSLVPGLDVGDLTQSSCCEEDEELSVEDDGVHMCRCKKVTYIGQEGRWTFSGLLGINSGNGRRALVLYLVTNLVTLAIGFAVGLTVGLRLGLLHDWWPVLSLIVRTRVTWLHLCERYKPEAVHFACWARLAAFRMAVQKSDSSSSAEISEVTEIEKSKSSESIRSEISSGSSTAKTVAENDLEKFSFLYDKYSTQCNELERLQKENSELEEQLQKVRGECDNVQEVLDASRSEFATRRKNLERRIRDLELQLKLTTQHVEAREQHCRERIKQNNAKWDQKFVEQMKKMEAIEKEKNDAVCRYATREAQIMRLQTRVEELEVQNNKLSVEENTLQSSTQFENLQDAVSQTVFTELRSRLEFAQSQLILKEREKEECQEELKKAQAMLKKLEQQCAEEMDAAIKKTNNQEELYNNACNELISLRSHNSTLCQELEHVKQTNAQLHAESQQLNQELEQSRQAHQVASEKLKSLEEIQAQLNSNIRRVKLSEIAAMEAAAERDQAEAEAAECRKQAERMLEITKQLADKNSSLTSQQEVLRLKNLELNQLVQTLETSVSTYEKRIAELQQELEVLKIKSSAEIGVLQQKVDANIDREHKLNAVINELHNGQEILRKKNASSLKELRAEVQHLRKLLSGSLSSSSPNASVEDNIPLPAMPNDAAESSTSSRASSIPSATDVRPGAVPHREASQQSQTAIIDHARAFQQQMIEKIVKLQRQLARRQEKLEFLEEHVRHCTEELVRKTKIIQNYALREEASLLLPVSDVNRLLETCEATLPRGPRDRSSASSSLIGNLFASSANNATGTSDVATEVNSRLQAVLENALHRNITLKDNIDTLGEEISRLSRENRQLTLSKMM</sequence>
<feature type="coiled-coil region" evidence="1">
    <location>
        <begin position="739"/>
        <end position="766"/>
    </location>
</feature>
<feature type="compositionally biased region" description="Low complexity" evidence="2">
    <location>
        <begin position="850"/>
        <end position="865"/>
    </location>
</feature>
<feature type="coiled-coil region" evidence="1">
    <location>
        <begin position="494"/>
        <end position="598"/>
    </location>
</feature>
<dbReference type="AlphaFoldDB" id="A0A3P6UVP1"/>
<keyword evidence="3" id="KW-0472">Membrane</keyword>
<feature type="region of interest" description="Disordered" evidence="2">
    <location>
        <begin position="30"/>
        <end position="50"/>
    </location>
</feature>
<feature type="transmembrane region" description="Helical" evidence="3">
    <location>
        <begin position="257"/>
        <end position="280"/>
    </location>
</feature>
<feature type="compositionally biased region" description="Polar residues" evidence="2">
    <location>
        <begin position="30"/>
        <end position="39"/>
    </location>
</feature>
<dbReference type="OrthoDB" id="5583482at2759"/>
<feature type="region of interest" description="Disordered" evidence="2">
    <location>
        <begin position="827"/>
        <end position="883"/>
    </location>
</feature>
<reference evidence="4 5" key="1">
    <citation type="submission" date="2018-08" db="EMBL/GenBank/DDBJ databases">
        <authorList>
            <person name="Laetsch R D."/>
            <person name="Stevens L."/>
            <person name="Kumar S."/>
            <person name="Blaxter L. M."/>
        </authorList>
    </citation>
    <scope>NUCLEOTIDE SEQUENCE [LARGE SCALE GENOMIC DNA]</scope>
</reference>
<dbReference type="GO" id="GO:0005802">
    <property type="term" value="C:trans-Golgi network"/>
    <property type="evidence" value="ECO:0007669"/>
    <property type="project" value="TreeGrafter"/>
</dbReference>
<feature type="region of interest" description="Disordered" evidence="2">
    <location>
        <begin position="167"/>
        <end position="195"/>
    </location>
</feature>
<dbReference type="GO" id="GO:0031267">
    <property type="term" value="F:small GTPase binding"/>
    <property type="evidence" value="ECO:0007669"/>
    <property type="project" value="TreeGrafter"/>
</dbReference>
<evidence type="ECO:0000313" key="5">
    <source>
        <dbReference type="Proteomes" id="UP000277928"/>
    </source>
</evidence>
<name>A0A3P6UVP1_LITSI</name>
<feature type="coiled-coil region" evidence="1">
    <location>
        <begin position="894"/>
        <end position="928"/>
    </location>
</feature>
<evidence type="ECO:0000256" key="2">
    <source>
        <dbReference type="SAM" id="MobiDB-lite"/>
    </source>
</evidence>
<gene>
    <name evidence="4" type="ORF">NLS_LOCUS6270</name>
</gene>